<protein>
    <submittedName>
        <fullName evidence="2">Uncharacterized protein</fullName>
    </submittedName>
</protein>
<dbReference type="RefSeq" id="WP_181294681.1">
    <property type="nucleotide sequence ID" value="NZ_JALKTV010000019.1"/>
</dbReference>
<name>A0A150KJC4_9BACI</name>
<proteinExistence type="predicted"/>
<sequence>MKKQSRKSIRKQKNERYTFWDFILDLLFWIPELLFWPFRILLRLVKHLWDYF</sequence>
<dbReference type="PATRIC" id="fig|46224.3.peg.2272"/>
<evidence type="ECO:0000313" key="2">
    <source>
        <dbReference type="EMBL" id="KYC84148.1"/>
    </source>
</evidence>
<organism evidence="2 3">
    <name type="scientific">Heyndrickxia sporothermodurans</name>
    <dbReference type="NCBI Taxonomy" id="46224"/>
    <lineage>
        <taxon>Bacteria</taxon>
        <taxon>Bacillati</taxon>
        <taxon>Bacillota</taxon>
        <taxon>Bacilli</taxon>
        <taxon>Bacillales</taxon>
        <taxon>Bacillaceae</taxon>
        <taxon>Heyndrickxia</taxon>
    </lineage>
</organism>
<comment type="caution">
    <text evidence="2">The sequence shown here is derived from an EMBL/GenBank/DDBJ whole genome shotgun (WGS) entry which is preliminary data.</text>
</comment>
<keyword evidence="3" id="KW-1185">Reference proteome</keyword>
<feature type="transmembrane region" description="Helical" evidence="1">
    <location>
        <begin position="20"/>
        <end position="42"/>
    </location>
</feature>
<reference evidence="2 3" key="1">
    <citation type="submission" date="2016-01" db="EMBL/GenBank/DDBJ databases">
        <title>Genome Sequences of Twelve Sporeforming Bacillus Species Isolated from Foods.</title>
        <authorList>
            <person name="Berendsen E.M."/>
            <person name="Wells-Bennik M.H."/>
            <person name="Krawcyk A.O."/>
            <person name="De Jong A."/>
            <person name="Holsappel S."/>
            <person name="Eijlander R.T."/>
            <person name="Kuipers O.P."/>
        </authorList>
    </citation>
    <scope>NUCLEOTIDE SEQUENCE [LARGE SCALE GENOMIC DNA]</scope>
    <source>
        <strain evidence="2 3">B4102</strain>
    </source>
</reference>
<dbReference type="STRING" id="46224.B4102_4224"/>
<gene>
    <name evidence="2" type="ORF">B4102_4224</name>
</gene>
<dbReference type="Proteomes" id="UP000075666">
    <property type="component" value="Unassembled WGS sequence"/>
</dbReference>
<keyword evidence="1" id="KW-0472">Membrane</keyword>
<evidence type="ECO:0000313" key="3">
    <source>
        <dbReference type="Proteomes" id="UP000075666"/>
    </source>
</evidence>
<dbReference type="AlphaFoldDB" id="A0A150KJC4"/>
<keyword evidence="1" id="KW-1133">Transmembrane helix</keyword>
<keyword evidence="1" id="KW-0812">Transmembrane</keyword>
<dbReference type="EMBL" id="LQYN01000170">
    <property type="protein sequence ID" value="KYC84148.1"/>
    <property type="molecule type" value="Genomic_DNA"/>
</dbReference>
<dbReference type="GeneID" id="62500715"/>
<evidence type="ECO:0000256" key="1">
    <source>
        <dbReference type="SAM" id="Phobius"/>
    </source>
</evidence>
<accession>A0A150KJC4</accession>